<organism evidence="2 3">
    <name type="scientific">Brevibacterium daeguense</name>
    <dbReference type="NCBI Taxonomy" id="909936"/>
    <lineage>
        <taxon>Bacteria</taxon>
        <taxon>Bacillati</taxon>
        <taxon>Actinomycetota</taxon>
        <taxon>Actinomycetes</taxon>
        <taxon>Micrococcales</taxon>
        <taxon>Brevibacteriaceae</taxon>
        <taxon>Brevibacterium</taxon>
    </lineage>
</organism>
<gene>
    <name evidence="2" type="ORF">GCM10022261_29800</name>
</gene>
<dbReference type="Proteomes" id="UP001501586">
    <property type="component" value="Unassembled WGS sequence"/>
</dbReference>
<proteinExistence type="predicted"/>
<evidence type="ECO:0000313" key="3">
    <source>
        <dbReference type="Proteomes" id="UP001501586"/>
    </source>
</evidence>
<dbReference type="EMBL" id="BAABAZ010000012">
    <property type="protein sequence ID" value="GAA4285449.1"/>
    <property type="molecule type" value="Genomic_DNA"/>
</dbReference>
<feature type="transmembrane region" description="Helical" evidence="1">
    <location>
        <begin position="106"/>
        <end position="129"/>
    </location>
</feature>
<feature type="transmembrane region" description="Helical" evidence="1">
    <location>
        <begin position="39"/>
        <end position="60"/>
    </location>
</feature>
<keyword evidence="3" id="KW-1185">Reference proteome</keyword>
<dbReference type="Pfam" id="PF04020">
    <property type="entry name" value="Phage_holin_4_2"/>
    <property type="match status" value="1"/>
</dbReference>
<feature type="transmembrane region" description="Helical" evidence="1">
    <location>
        <begin position="7"/>
        <end position="27"/>
    </location>
</feature>
<protein>
    <submittedName>
        <fullName evidence="2">Phage holin family protein</fullName>
    </submittedName>
</protein>
<evidence type="ECO:0000256" key="1">
    <source>
        <dbReference type="SAM" id="Phobius"/>
    </source>
</evidence>
<dbReference type="PANTHER" id="PTHR37309:SF1">
    <property type="entry name" value="SLR0284 PROTEIN"/>
    <property type="match status" value="1"/>
</dbReference>
<dbReference type="PANTHER" id="PTHR37309">
    <property type="entry name" value="SLR0284 PROTEIN"/>
    <property type="match status" value="1"/>
</dbReference>
<dbReference type="InterPro" id="IPR007165">
    <property type="entry name" value="Phage_holin_4_2"/>
</dbReference>
<reference evidence="3" key="1">
    <citation type="journal article" date="2019" name="Int. J. Syst. Evol. Microbiol.">
        <title>The Global Catalogue of Microorganisms (GCM) 10K type strain sequencing project: providing services to taxonomists for standard genome sequencing and annotation.</title>
        <authorList>
            <consortium name="The Broad Institute Genomics Platform"/>
            <consortium name="The Broad Institute Genome Sequencing Center for Infectious Disease"/>
            <person name="Wu L."/>
            <person name="Ma J."/>
        </authorList>
    </citation>
    <scope>NUCLEOTIDE SEQUENCE [LARGE SCALE GENOMIC DNA]</scope>
    <source>
        <strain evidence="3">JCM 17458</strain>
    </source>
</reference>
<comment type="caution">
    <text evidence="2">The sequence shown here is derived from an EMBL/GenBank/DDBJ whole genome shotgun (WGS) entry which is preliminary data.</text>
</comment>
<evidence type="ECO:0000313" key="2">
    <source>
        <dbReference type="EMBL" id="GAA4285449.1"/>
    </source>
</evidence>
<keyword evidence="1" id="KW-0472">Membrane</keyword>
<sequence length="138" mass="14828">MNFLLRIIINALAIWIAVWLLPGMTITGSEWLAGSLGETGSAVVAYLVIGLIFGLVNAVVRPIVAFVSIPITCLTLGLFGFVINAAMLLLTAWLSGFTPIVLQIDTFFWTALLAAIIVTVVSAVAETLLPDRAERQRD</sequence>
<feature type="transmembrane region" description="Helical" evidence="1">
    <location>
        <begin position="72"/>
        <end position="94"/>
    </location>
</feature>
<keyword evidence="1" id="KW-0812">Transmembrane</keyword>
<name>A0ABP8ENF7_9MICO</name>
<keyword evidence="1" id="KW-1133">Transmembrane helix</keyword>
<dbReference type="RefSeq" id="WP_236863287.1">
    <property type="nucleotide sequence ID" value="NZ_BAABAZ010000012.1"/>
</dbReference>
<accession>A0ABP8ENF7</accession>